<name>A0A0H2X951_XANC8</name>
<dbReference type="KEGG" id="xcb:XC_2131"/>
<evidence type="ECO:0000256" key="1">
    <source>
        <dbReference type="SAM" id="MobiDB-lite"/>
    </source>
</evidence>
<dbReference type="Proteomes" id="UP000000420">
    <property type="component" value="Chromosome"/>
</dbReference>
<dbReference type="InterPro" id="IPR020017">
    <property type="entry name" value="XapX_domain"/>
</dbReference>
<dbReference type="AlphaFoldDB" id="A0A0H2X951"/>
<dbReference type="NCBIfam" id="TIGR03510">
    <property type="entry name" value="XapX"/>
    <property type="match status" value="1"/>
</dbReference>
<dbReference type="EMBL" id="CP000050">
    <property type="protein sequence ID" value="AAY49187.1"/>
    <property type="molecule type" value="Genomic_DNA"/>
</dbReference>
<evidence type="ECO:0000313" key="2">
    <source>
        <dbReference type="EMBL" id="AAY49187.1"/>
    </source>
</evidence>
<organism evidence="2 3">
    <name type="scientific">Xanthomonas campestris pv. campestris (strain 8004)</name>
    <dbReference type="NCBI Taxonomy" id="314565"/>
    <lineage>
        <taxon>Bacteria</taxon>
        <taxon>Pseudomonadati</taxon>
        <taxon>Pseudomonadota</taxon>
        <taxon>Gammaproteobacteria</taxon>
        <taxon>Lysobacterales</taxon>
        <taxon>Lysobacteraceae</taxon>
        <taxon>Xanthomonas</taxon>
    </lineage>
</organism>
<sequence>MKPYLLSLGAGLLVGVIYSLLNVRSPAPPVIALIGLLGILVGEQLPPLVRQLTTRSHSETSWIGHQVKPHMFGHLPKGERAPADMPSAPPLAPPTRDNGHDT</sequence>
<dbReference type="RefSeq" id="WP_011037215.1">
    <property type="nucleotide sequence ID" value="NC_007086.1"/>
</dbReference>
<evidence type="ECO:0000313" key="3">
    <source>
        <dbReference type="Proteomes" id="UP000000420"/>
    </source>
</evidence>
<feature type="region of interest" description="Disordered" evidence="1">
    <location>
        <begin position="73"/>
        <end position="102"/>
    </location>
</feature>
<dbReference type="HOGENOM" id="CLU_171061_0_0_6"/>
<accession>A0A0H2X951</accession>
<reference evidence="2 3" key="1">
    <citation type="journal article" date="2005" name="Genome Res.">
        <title>Comparative and functional genomic analyses of the pathogenicity of phytopathogen Xanthomonas campestris pv. campestris.</title>
        <authorList>
            <person name="Qian W."/>
            <person name="Jia Y."/>
            <person name="Ren S.X."/>
            <person name="He Y.Q."/>
            <person name="Feng J.X."/>
            <person name="Lu L.F."/>
            <person name="Sun Q."/>
            <person name="Ying G."/>
            <person name="Tang D.J."/>
            <person name="Tang H."/>
            <person name="Wu W."/>
            <person name="Hao P."/>
            <person name="Wang L."/>
            <person name="Jiang B.L."/>
            <person name="Zeng S."/>
            <person name="Gu W.Y."/>
            <person name="Lu G."/>
            <person name="Rong L."/>
            <person name="Tian Y."/>
            <person name="Yao Z."/>
            <person name="Fu G."/>
            <person name="Chen B."/>
            <person name="Fang R."/>
            <person name="Qiang B."/>
            <person name="Chen Z."/>
            <person name="Zhao G.P."/>
            <person name="Tang J.L."/>
            <person name="He C."/>
        </authorList>
    </citation>
    <scope>NUCLEOTIDE SEQUENCE [LARGE SCALE GENOMIC DNA]</scope>
    <source>
        <strain evidence="2 3">8004</strain>
    </source>
</reference>
<gene>
    <name evidence="2" type="ordered locus">XC_2131</name>
</gene>
<evidence type="ECO:0008006" key="4">
    <source>
        <dbReference type="Google" id="ProtNLM"/>
    </source>
</evidence>
<protein>
    <recommendedName>
        <fullName evidence="4">DUF1427 family protein</fullName>
    </recommendedName>
</protein>
<dbReference type="InterPro" id="IPR009872">
    <property type="entry name" value="DUF1427"/>
</dbReference>
<proteinExistence type="predicted"/>
<dbReference type="Pfam" id="PF07235">
    <property type="entry name" value="DUF1427"/>
    <property type="match status" value="1"/>
</dbReference>